<evidence type="ECO:0000259" key="4">
    <source>
        <dbReference type="PROSITE" id="PS01124"/>
    </source>
</evidence>
<dbReference type="Pfam" id="PF02311">
    <property type="entry name" value="AraC_binding"/>
    <property type="match status" value="1"/>
</dbReference>
<keyword evidence="1" id="KW-0805">Transcription regulation</keyword>
<keyword evidence="6" id="KW-1185">Reference proteome</keyword>
<evidence type="ECO:0000256" key="2">
    <source>
        <dbReference type="ARBA" id="ARBA00023125"/>
    </source>
</evidence>
<dbReference type="InterPro" id="IPR018060">
    <property type="entry name" value="HTH_AraC"/>
</dbReference>
<evidence type="ECO:0000256" key="3">
    <source>
        <dbReference type="ARBA" id="ARBA00023163"/>
    </source>
</evidence>
<dbReference type="Pfam" id="PF12833">
    <property type="entry name" value="HTH_18"/>
    <property type="match status" value="1"/>
</dbReference>
<dbReference type="PROSITE" id="PS01124">
    <property type="entry name" value="HTH_ARAC_FAMILY_2"/>
    <property type="match status" value="1"/>
</dbReference>
<name>A0ABW4CUQ8_9LACO</name>
<accession>A0ABW4CUQ8</accession>
<gene>
    <name evidence="5" type="ORF">ACFQ5K_02715</name>
</gene>
<proteinExistence type="predicted"/>
<dbReference type="InterPro" id="IPR009057">
    <property type="entry name" value="Homeodomain-like_sf"/>
</dbReference>
<dbReference type="SUPFAM" id="SSF51215">
    <property type="entry name" value="Regulatory protein AraC"/>
    <property type="match status" value="1"/>
</dbReference>
<keyword evidence="2" id="KW-0238">DNA-binding</keyword>
<feature type="domain" description="HTH araC/xylS-type" evidence="4">
    <location>
        <begin position="169"/>
        <end position="266"/>
    </location>
</feature>
<dbReference type="PANTHER" id="PTHR43280:SF28">
    <property type="entry name" value="HTH-TYPE TRANSCRIPTIONAL ACTIVATOR RHAS"/>
    <property type="match status" value="1"/>
</dbReference>
<dbReference type="Gene3D" id="2.60.120.10">
    <property type="entry name" value="Jelly Rolls"/>
    <property type="match status" value="1"/>
</dbReference>
<dbReference type="InterPro" id="IPR037923">
    <property type="entry name" value="HTH-like"/>
</dbReference>
<dbReference type="PANTHER" id="PTHR43280">
    <property type="entry name" value="ARAC-FAMILY TRANSCRIPTIONAL REGULATOR"/>
    <property type="match status" value="1"/>
</dbReference>
<dbReference type="RefSeq" id="WP_225419398.1">
    <property type="nucleotide sequence ID" value="NZ_JBHTOK010000011.1"/>
</dbReference>
<reference evidence="6" key="1">
    <citation type="journal article" date="2019" name="Int. J. Syst. Evol. Microbiol.">
        <title>The Global Catalogue of Microorganisms (GCM) 10K type strain sequencing project: providing services to taxonomists for standard genome sequencing and annotation.</title>
        <authorList>
            <consortium name="The Broad Institute Genomics Platform"/>
            <consortium name="The Broad Institute Genome Sequencing Center for Infectious Disease"/>
            <person name="Wu L."/>
            <person name="Ma J."/>
        </authorList>
    </citation>
    <scope>NUCLEOTIDE SEQUENCE [LARGE SCALE GENOMIC DNA]</scope>
    <source>
        <strain evidence="6">CCM 8912</strain>
    </source>
</reference>
<sequence length="274" mass="31672">MTHSNGDPLRMSVPHYHDGFELHTVIHGKVTYLLDSKVIHGGDGTITLIPPNFVHQLMVHDETTYERFFVYFRLPILRGFIEMAPNAFGPLLGTLQNGPFSVRLSGRKMDKFVDLLSDLNALVHRSSVNWQGMRERMLLVELLILMSDHYVSHQKSSNRLTEQYSENFKAMTGYLRDHAAESLTLDRISDHFYTSGATINRTFKREIDMTPKQYLTYVRINASLPYIEAGEPIKMVANRVGYKNESSFIRTFSSLKAMTPKQYFKRVSRKEREM</sequence>
<dbReference type="InterPro" id="IPR018062">
    <property type="entry name" value="HTH_AraC-typ_CS"/>
</dbReference>
<comment type="caution">
    <text evidence="5">The sequence shown here is derived from an EMBL/GenBank/DDBJ whole genome shotgun (WGS) entry which is preliminary data.</text>
</comment>
<protein>
    <submittedName>
        <fullName evidence="5">AraC family transcriptional regulator</fullName>
    </submittedName>
</protein>
<organism evidence="5 6">
    <name type="scientific">Lacticaseibacillus hegangensis</name>
    <dbReference type="NCBI Taxonomy" id="2486010"/>
    <lineage>
        <taxon>Bacteria</taxon>
        <taxon>Bacillati</taxon>
        <taxon>Bacillota</taxon>
        <taxon>Bacilli</taxon>
        <taxon>Lactobacillales</taxon>
        <taxon>Lactobacillaceae</taxon>
        <taxon>Lacticaseibacillus</taxon>
    </lineage>
</organism>
<dbReference type="InterPro" id="IPR014710">
    <property type="entry name" value="RmlC-like_jellyroll"/>
</dbReference>
<dbReference type="Proteomes" id="UP001597212">
    <property type="component" value="Unassembled WGS sequence"/>
</dbReference>
<dbReference type="SUPFAM" id="SSF46689">
    <property type="entry name" value="Homeodomain-like"/>
    <property type="match status" value="2"/>
</dbReference>
<evidence type="ECO:0000313" key="5">
    <source>
        <dbReference type="EMBL" id="MFD1440301.1"/>
    </source>
</evidence>
<dbReference type="PROSITE" id="PS00041">
    <property type="entry name" value="HTH_ARAC_FAMILY_1"/>
    <property type="match status" value="1"/>
</dbReference>
<evidence type="ECO:0000256" key="1">
    <source>
        <dbReference type="ARBA" id="ARBA00023015"/>
    </source>
</evidence>
<keyword evidence="3" id="KW-0804">Transcription</keyword>
<dbReference type="EMBL" id="JBHTOK010000011">
    <property type="protein sequence ID" value="MFD1440301.1"/>
    <property type="molecule type" value="Genomic_DNA"/>
</dbReference>
<evidence type="ECO:0000313" key="6">
    <source>
        <dbReference type="Proteomes" id="UP001597212"/>
    </source>
</evidence>
<dbReference type="SMART" id="SM00342">
    <property type="entry name" value="HTH_ARAC"/>
    <property type="match status" value="1"/>
</dbReference>
<dbReference type="InterPro" id="IPR003313">
    <property type="entry name" value="AraC-bd"/>
</dbReference>
<dbReference type="Gene3D" id="1.10.10.60">
    <property type="entry name" value="Homeodomain-like"/>
    <property type="match status" value="2"/>
</dbReference>